<dbReference type="PANTHER" id="PTHR43808:SF31">
    <property type="entry name" value="N-ACETYL-L-CITRULLINE DEACETYLASE"/>
    <property type="match status" value="1"/>
</dbReference>
<comment type="cofactor">
    <cofactor evidence="1">
        <name>Zn(2+)</name>
        <dbReference type="ChEBI" id="CHEBI:29105"/>
    </cofactor>
</comment>
<dbReference type="Proteomes" id="UP000199399">
    <property type="component" value="Unassembled WGS sequence"/>
</dbReference>
<evidence type="ECO:0000256" key="5">
    <source>
        <dbReference type="ARBA" id="ARBA00022605"/>
    </source>
</evidence>
<evidence type="ECO:0000256" key="1">
    <source>
        <dbReference type="ARBA" id="ARBA00001947"/>
    </source>
</evidence>
<evidence type="ECO:0000256" key="3">
    <source>
        <dbReference type="ARBA" id="ARBA00022490"/>
    </source>
</evidence>
<comment type="similarity">
    <text evidence="2">Belongs to the peptidase M20A family. ArgE subfamily.</text>
</comment>
<dbReference type="OrthoDB" id="9809784at2"/>
<accession>A0A1G7T935</accession>
<evidence type="ECO:0000256" key="8">
    <source>
        <dbReference type="ARBA" id="ARBA00022833"/>
    </source>
</evidence>
<keyword evidence="9" id="KW-0170">Cobalt</keyword>
<dbReference type="PROSITE" id="PS00759">
    <property type="entry name" value="ARGE_DAPE_CPG2_2"/>
    <property type="match status" value="1"/>
</dbReference>
<evidence type="ECO:0000256" key="4">
    <source>
        <dbReference type="ARBA" id="ARBA00022571"/>
    </source>
</evidence>
<keyword evidence="6" id="KW-0479">Metal-binding</keyword>
<dbReference type="PANTHER" id="PTHR43808">
    <property type="entry name" value="ACETYLORNITHINE DEACETYLASE"/>
    <property type="match status" value="1"/>
</dbReference>
<feature type="domain" description="Peptidase M20 dimerisation" evidence="10">
    <location>
        <begin position="173"/>
        <end position="281"/>
    </location>
</feature>
<dbReference type="NCBIfam" id="NF005710">
    <property type="entry name" value="PRK07522.1"/>
    <property type="match status" value="1"/>
</dbReference>
<dbReference type="CDD" id="cd03894">
    <property type="entry name" value="M20_ArgE"/>
    <property type="match status" value="1"/>
</dbReference>
<keyword evidence="5" id="KW-0028">Amino-acid biosynthesis</keyword>
<name>A0A1G7T935_9RHOB</name>
<evidence type="ECO:0000313" key="12">
    <source>
        <dbReference type="Proteomes" id="UP000199399"/>
    </source>
</evidence>
<sequence>MSDISNAARLLETLVAFPTVSHQSNRVLVAFVSDYLSELGVEHHIFPDESGAKEGLIAHIGPKTEGGVILSGHTDVVPTEGQSWRHNPWALTLEDGRYYGRGTCDMKGFVALVLAAVPQMLAQPLARPIQLAFSYDEEPGCLGTLPLIDVLAQHYPRAESVIVGEPTQMKVVTGHKGGIGIKTTLRGLAAHSSNPGRGVSAIAYALPLIEWHEQQMALQKATASHSGFDPAFTTLQVGTITGGTALNTVPDECIFESDIRYVPPQTAEDWVAAYRAEAAKVEAAMRESHPEASVTLSDIDIAPALAPEPGNAAEELARRLTGDNSDNLVAYQTEAGHFQTAGYATVVCGPGNIAQAHQADEYITADELHRGAAFLSKLIDSLH</sequence>
<dbReference type="EMBL" id="FNBP01000006">
    <property type="protein sequence ID" value="SDG31778.1"/>
    <property type="molecule type" value="Genomic_DNA"/>
</dbReference>
<dbReference type="GO" id="GO:0046872">
    <property type="term" value="F:metal ion binding"/>
    <property type="evidence" value="ECO:0007669"/>
    <property type="project" value="UniProtKB-KW"/>
</dbReference>
<dbReference type="GO" id="GO:0008777">
    <property type="term" value="F:acetylornithine deacetylase activity"/>
    <property type="evidence" value="ECO:0007669"/>
    <property type="project" value="TreeGrafter"/>
</dbReference>
<evidence type="ECO:0000256" key="9">
    <source>
        <dbReference type="ARBA" id="ARBA00023285"/>
    </source>
</evidence>
<keyword evidence="3" id="KW-0963">Cytoplasm</keyword>
<evidence type="ECO:0000259" key="10">
    <source>
        <dbReference type="Pfam" id="PF07687"/>
    </source>
</evidence>
<dbReference type="InterPro" id="IPR001261">
    <property type="entry name" value="ArgE/DapE_CS"/>
</dbReference>
<evidence type="ECO:0000256" key="7">
    <source>
        <dbReference type="ARBA" id="ARBA00022801"/>
    </source>
</evidence>
<organism evidence="11 12">
    <name type="scientific">Sulfitobacter delicatus</name>
    <dbReference type="NCBI Taxonomy" id="218672"/>
    <lineage>
        <taxon>Bacteria</taxon>
        <taxon>Pseudomonadati</taxon>
        <taxon>Pseudomonadota</taxon>
        <taxon>Alphaproteobacteria</taxon>
        <taxon>Rhodobacterales</taxon>
        <taxon>Roseobacteraceae</taxon>
        <taxon>Sulfitobacter</taxon>
    </lineage>
</organism>
<dbReference type="SUPFAM" id="SSF53187">
    <property type="entry name" value="Zn-dependent exopeptidases"/>
    <property type="match status" value="1"/>
</dbReference>
<dbReference type="NCBIfam" id="TIGR01892">
    <property type="entry name" value="AcOrn-deacetyl"/>
    <property type="match status" value="1"/>
</dbReference>
<dbReference type="Gene3D" id="3.40.630.10">
    <property type="entry name" value="Zn peptidases"/>
    <property type="match status" value="1"/>
</dbReference>
<reference evidence="12" key="1">
    <citation type="submission" date="2016-10" db="EMBL/GenBank/DDBJ databases">
        <authorList>
            <person name="Varghese N."/>
            <person name="Submissions S."/>
        </authorList>
    </citation>
    <scope>NUCLEOTIDE SEQUENCE [LARGE SCALE GENOMIC DNA]</scope>
    <source>
        <strain evidence="12">DSM 16477</strain>
    </source>
</reference>
<dbReference type="Pfam" id="PF07687">
    <property type="entry name" value="M20_dimer"/>
    <property type="match status" value="1"/>
</dbReference>
<dbReference type="STRING" id="218672.SAMN04489759_106132"/>
<dbReference type="InterPro" id="IPR036264">
    <property type="entry name" value="Bact_exopeptidase_dim_dom"/>
</dbReference>
<dbReference type="Pfam" id="PF01546">
    <property type="entry name" value="Peptidase_M20"/>
    <property type="match status" value="1"/>
</dbReference>
<keyword evidence="7" id="KW-0378">Hydrolase</keyword>
<evidence type="ECO:0000256" key="2">
    <source>
        <dbReference type="ARBA" id="ARBA00005691"/>
    </source>
</evidence>
<dbReference type="InterPro" id="IPR050072">
    <property type="entry name" value="Peptidase_M20A"/>
</dbReference>
<dbReference type="Gene3D" id="3.30.70.360">
    <property type="match status" value="1"/>
</dbReference>
<keyword evidence="12" id="KW-1185">Reference proteome</keyword>
<dbReference type="InterPro" id="IPR002933">
    <property type="entry name" value="Peptidase_M20"/>
</dbReference>
<dbReference type="SUPFAM" id="SSF55031">
    <property type="entry name" value="Bacterial exopeptidase dimerisation domain"/>
    <property type="match status" value="1"/>
</dbReference>
<protein>
    <submittedName>
        <fullName evidence="11">Acetylornithine deacetylase</fullName>
    </submittedName>
</protein>
<proteinExistence type="inferred from homology"/>
<keyword evidence="4" id="KW-0055">Arginine biosynthesis</keyword>
<dbReference type="InterPro" id="IPR011650">
    <property type="entry name" value="Peptidase_M20_dimer"/>
</dbReference>
<evidence type="ECO:0000313" key="11">
    <source>
        <dbReference type="EMBL" id="SDG31778.1"/>
    </source>
</evidence>
<dbReference type="InterPro" id="IPR010169">
    <property type="entry name" value="AcOrn-deacetyl"/>
</dbReference>
<dbReference type="GO" id="GO:0006526">
    <property type="term" value="P:L-arginine biosynthetic process"/>
    <property type="evidence" value="ECO:0007669"/>
    <property type="project" value="UniProtKB-KW"/>
</dbReference>
<keyword evidence="8" id="KW-0862">Zinc</keyword>
<dbReference type="RefSeq" id="WP_093742643.1">
    <property type="nucleotide sequence ID" value="NZ_FNBP01000006.1"/>
</dbReference>
<dbReference type="AlphaFoldDB" id="A0A1G7T935"/>
<evidence type="ECO:0000256" key="6">
    <source>
        <dbReference type="ARBA" id="ARBA00022723"/>
    </source>
</evidence>
<gene>
    <name evidence="11" type="ORF">SAMN04489759_106132</name>
</gene>